<dbReference type="GO" id="GO:0003676">
    <property type="term" value="F:nucleic acid binding"/>
    <property type="evidence" value="ECO:0007669"/>
    <property type="project" value="InterPro"/>
</dbReference>
<name>A0AAV7KWM5_PLEWA</name>
<evidence type="ECO:0000313" key="5">
    <source>
        <dbReference type="EMBL" id="KAJ1080578.1"/>
    </source>
</evidence>
<feature type="compositionally biased region" description="Basic and acidic residues" evidence="2">
    <location>
        <begin position="265"/>
        <end position="275"/>
    </location>
</feature>
<sequence length="531" mass="61066">MSDNPSLEDMIKQLAEGQRHLQLVWEAHQREAKEDRESLQSALKSQATILANNQLVHETAMKKLTETIAASKVHPNVPSSVLQKYQEGEDPESFFTNFERVASSAQWPEDRWGQYVAPLLTGLLQAAYQAANPGGTTPYKDIKTSILERVGHDSEYYRVKFRKVKWVTNEDPRTFYFRVKDLALKWLSPIGNSREEVIQTIVLEQYLDSLPPSTKNWIRQHPKVDTEMAIELACAYHRSTDVRSMPPRPHSKPVIAPPKPLSRFPLEDPGPRRVPEGPPVQGPQCNNCGEWGHIARMCPRKLEGGEPMEIGVTRRRVLCTGQGDLKFKQTLRLNGRSVCALIDSGCSQSVVREDLIRPIDKESSSWVTICCIHGDKEQYPVTRVNIEWEDYKDSHPMGVMSQLIEECIIGTDYRHFPELLDHVRKPKIHQDWWFEAPFSDSNIEGPLPRRILSRKEKREIKVQFRSQDKQDQTQRLIAEVHDAPLSFHQQQREDPSLAQAWKSAKNEETEEGLFQLSKPKVEQREWSAQVY</sequence>
<dbReference type="AlphaFoldDB" id="A0AAV7KWM5"/>
<reference evidence="5" key="1">
    <citation type="journal article" date="2022" name="bioRxiv">
        <title>Sequencing and chromosome-scale assembly of the giantPleurodeles waltlgenome.</title>
        <authorList>
            <person name="Brown T."/>
            <person name="Elewa A."/>
            <person name="Iarovenko S."/>
            <person name="Subramanian E."/>
            <person name="Araus A.J."/>
            <person name="Petzold A."/>
            <person name="Susuki M."/>
            <person name="Suzuki K.-i.T."/>
            <person name="Hayashi T."/>
            <person name="Toyoda A."/>
            <person name="Oliveira C."/>
            <person name="Osipova E."/>
            <person name="Leigh N.D."/>
            <person name="Simon A."/>
            <person name="Yun M.H."/>
        </authorList>
    </citation>
    <scope>NUCLEOTIDE SEQUENCE</scope>
    <source>
        <strain evidence="5">20211129_DDA</strain>
        <tissue evidence="5">Liver</tissue>
    </source>
</reference>
<dbReference type="Gene3D" id="2.40.70.10">
    <property type="entry name" value="Acid Proteases"/>
    <property type="match status" value="1"/>
</dbReference>
<protein>
    <recommendedName>
        <fullName evidence="7">CCHC-type domain-containing protein</fullName>
    </recommendedName>
</protein>
<evidence type="ECO:0000313" key="6">
    <source>
        <dbReference type="Proteomes" id="UP001066276"/>
    </source>
</evidence>
<evidence type="ECO:0000256" key="2">
    <source>
        <dbReference type="SAM" id="MobiDB-lite"/>
    </source>
</evidence>
<dbReference type="InterPro" id="IPR021109">
    <property type="entry name" value="Peptidase_aspartic_dom_sf"/>
</dbReference>
<evidence type="ECO:0000259" key="4">
    <source>
        <dbReference type="PROSITE" id="PS50804"/>
    </source>
</evidence>
<dbReference type="Gene3D" id="4.10.60.10">
    <property type="entry name" value="Zinc finger, CCHC-type"/>
    <property type="match status" value="1"/>
</dbReference>
<dbReference type="EMBL" id="JANPWB010000016">
    <property type="protein sequence ID" value="KAJ1080578.1"/>
    <property type="molecule type" value="Genomic_DNA"/>
</dbReference>
<evidence type="ECO:0008006" key="7">
    <source>
        <dbReference type="Google" id="ProtNLM"/>
    </source>
</evidence>
<dbReference type="SUPFAM" id="SSF57756">
    <property type="entry name" value="Retrovirus zinc finger-like domains"/>
    <property type="match status" value="1"/>
</dbReference>
<feature type="region of interest" description="Disordered" evidence="2">
    <location>
        <begin position="487"/>
        <end position="516"/>
    </location>
</feature>
<dbReference type="Gene3D" id="1.10.4020.10">
    <property type="entry name" value="DNA breaking-rejoining enzymes"/>
    <property type="match status" value="1"/>
</dbReference>
<dbReference type="SUPFAM" id="SSF47353">
    <property type="entry name" value="Retrovirus capsid dimerization domain-like"/>
    <property type="match status" value="1"/>
</dbReference>
<organism evidence="5 6">
    <name type="scientific">Pleurodeles waltl</name>
    <name type="common">Iberian ribbed newt</name>
    <dbReference type="NCBI Taxonomy" id="8319"/>
    <lineage>
        <taxon>Eukaryota</taxon>
        <taxon>Metazoa</taxon>
        <taxon>Chordata</taxon>
        <taxon>Craniata</taxon>
        <taxon>Vertebrata</taxon>
        <taxon>Euteleostomi</taxon>
        <taxon>Amphibia</taxon>
        <taxon>Batrachia</taxon>
        <taxon>Caudata</taxon>
        <taxon>Salamandroidea</taxon>
        <taxon>Salamandridae</taxon>
        <taxon>Pleurodelinae</taxon>
        <taxon>Pleurodeles</taxon>
    </lineage>
</organism>
<dbReference type="SUPFAM" id="SSF50630">
    <property type="entry name" value="Acid proteases"/>
    <property type="match status" value="1"/>
</dbReference>
<evidence type="ECO:0000259" key="3">
    <source>
        <dbReference type="PROSITE" id="PS50158"/>
    </source>
</evidence>
<accession>A0AAV7KWM5</accession>
<dbReference type="PANTHER" id="PTHR46888">
    <property type="entry name" value="ZINC KNUCKLE DOMAINCONTAINING PROTEIN-RELATED"/>
    <property type="match status" value="1"/>
</dbReference>
<feature type="region of interest" description="Disordered" evidence="2">
    <location>
        <begin position="241"/>
        <end position="281"/>
    </location>
</feature>
<dbReference type="PROSITE" id="PS50804">
    <property type="entry name" value="SCAN_BOX"/>
    <property type="match status" value="1"/>
</dbReference>
<keyword evidence="1" id="KW-0863">Zinc-finger</keyword>
<dbReference type="GO" id="GO:0008270">
    <property type="term" value="F:zinc ion binding"/>
    <property type="evidence" value="ECO:0007669"/>
    <property type="project" value="UniProtKB-KW"/>
</dbReference>
<keyword evidence="6" id="KW-1185">Reference proteome</keyword>
<keyword evidence="1" id="KW-0862">Zinc</keyword>
<dbReference type="Pfam" id="PF00098">
    <property type="entry name" value="zf-CCHC"/>
    <property type="match status" value="1"/>
</dbReference>
<dbReference type="Pfam" id="PF02023">
    <property type="entry name" value="SCAN"/>
    <property type="match status" value="1"/>
</dbReference>
<dbReference type="InterPro" id="IPR038269">
    <property type="entry name" value="SCAN_sf"/>
</dbReference>
<feature type="domain" description="CCHC-type" evidence="3">
    <location>
        <begin position="285"/>
        <end position="300"/>
    </location>
</feature>
<dbReference type="InterPro" id="IPR036875">
    <property type="entry name" value="Znf_CCHC_sf"/>
</dbReference>
<gene>
    <name evidence="5" type="ORF">NDU88_000773</name>
</gene>
<feature type="domain" description="SCAN box" evidence="4">
    <location>
        <begin position="158"/>
        <end position="239"/>
    </location>
</feature>
<dbReference type="PROSITE" id="PS50158">
    <property type="entry name" value="ZF_CCHC"/>
    <property type="match status" value="1"/>
</dbReference>
<dbReference type="InterPro" id="IPR003309">
    <property type="entry name" value="SCAN_dom"/>
</dbReference>
<dbReference type="InterPro" id="IPR001878">
    <property type="entry name" value="Znf_CCHC"/>
</dbReference>
<dbReference type="Proteomes" id="UP001066276">
    <property type="component" value="Chromosome 12"/>
</dbReference>
<keyword evidence="1" id="KW-0479">Metal-binding</keyword>
<evidence type="ECO:0000256" key="1">
    <source>
        <dbReference type="PROSITE-ProRule" id="PRU00047"/>
    </source>
</evidence>
<proteinExistence type="predicted"/>
<comment type="caution">
    <text evidence="5">The sequence shown here is derived from an EMBL/GenBank/DDBJ whole genome shotgun (WGS) entry which is preliminary data.</text>
</comment>
<dbReference type="PANTHER" id="PTHR46888:SF1">
    <property type="entry name" value="RIBONUCLEASE H"/>
    <property type="match status" value="1"/>
</dbReference>